<name>A0A2P5F3W9_TREOI</name>
<proteinExistence type="predicted"/>
<dbReference type="STRING" id="63057.A0A2P5F3W9"/>
<dbReference type="Proteomes" id="UP000237000">
    <property type="component" value="Unassembled WGS sequence"/>
</dbReference>
<dbReference type="InParanoid" id="A0A2P5F3W9"/>
<organism evidence="1 2">
    <name type="scientific">Trema orientale</name>
    <name type="common">Charcoal tree</name>
    <name type="synonym">Celtis orientalis</name>
    <dbReference type="NCBI Taxonomy" id="63057"/>
    <lineage>
        <taxon>Eukaryota</taxon>
        <taxon>Viridiplantae</taxon>
        <taxon>Streptophyta</taxon>
        <taxon>Embryophyta</taxon>
        <taxon>Tracheophyta</taxon>
        <taxon>Spermatophyta</taxon>
        <taxon>Magnoliopsida</taxon>
        <taxon>eudicotyledons</taxon>
        <taxon>Gunneridae</taxon>
        <taxon>Pentapetalae</taxon>
        <taxon>rosids</taxon>
        <taxon>fabids</taxon>
        <taxon>Rosales</taxon>
        <taxon>Cannabaceae</taxon>
        <taxon>Trema</taxon>
    </lineage>
</organism>
<dbReference type="Gene3D" id="3.90.1150.10">
    <property type="entry name" value="Aspartate Aminotransferase, domain 1"/>
    <property type="match status" value="1"/>
</dbReference>
<gene>
    <name evidence="1" type="ORF">TorRG33x02_118050</name>
</gene>
<protein>
    <submittedName>
        <fullName evidence="1">Uncharacterized protein</fullName>
    </submittedName>
</protein>
<dbReference type="InterPro" id="IPR015422">
    <property type="entry name" value="PyrdxlP-dep_Trfase_small"/>
</dbReference>
<evidence type="ECO:0000313" key="2">
    <source>
        <dbReference type="Proteomes" id="UP000237000"/>
    </source>
</evidence>
<accession>A0A2P5F3W9</accession>
<dbReference type="OrthoDB" id="691673at2759"/>
<sequence>MHKSGLAVLMTLLGLEKVKDDLYDRLGNPNGVIELGLAENKLCIDLIEK</sequence>
<dbReference type="AlphaFoldDB" id="A0A2P5F3W9"/>
<comment type="caution">
    <text evidence="1">The sequence shown here is derived from an EMBL/GenBank/DDBJ whole genome shotgun (WGS) entry which is preliminary data.</text>
</comment>
<evidence type="ECO:0000313" key="1">
    <source>
        <dbReference type="EMBL" id="PON92481.1"/>
    </source>
</evidence>
<dbReference type="EMBL" id="JXTC01000065">
    <property type="protein sequence ID" value="PON92481.1"/>
    <property type="molecule type" value="Genomic_DNA"/>
</dbReference>
<keyword evidence="2" id="KW-1185">Reference proteome</keyword>
<reference evidence="2" key="1">
    <citation type="submission" date="2016-06" db="EMBL/GenBank/DDBJ databases">
        <title>Parallel loss of symbiosis genes in relatives of nitrogen-fixing non-legume Parasponia.</title>
        <authorList>
            <person name="Van Velzen R."/>
            <person name="Holmer R."/>
            <person name="Bu F."/>
            <person name="Rutten L."/>
            <person name="Van Zeijl A."/>
            <person name="Liu W."/>
            <person name="Santuari L."/>
            <person name="Cao Q."/>
            <person name="Sharma T."/>
            <person name="Shen D."/>
            <person name="Roswanjaya Y."/>
            <person name="Wardhani T."/>
            <person name="Kalhor M.S."/>
            <person name="Jansen J."/>
            <person name="Van den Hoogen J."/>
            <person name="Gungor B."/>
            <person name="Hartog M."/>
            <person name="Hontelez J."/>
            <person name="Verver J."/>
            <person name="Yang W.-C."/>
            <person name="Schijlen E."/>
            <person name="Repin R."/>
            <person name="Schilthuizen M."/>
            <person name="Schranz E."/>
            <person name="Heidstra R."/>
            <person name="Miyata K."/>
            <person name="Fedorova E."/>
            <person name="Kohlen W."/>
            <person name="Bisseling T."/>
            <person name="Smit S."/>
            <person name="Geurts R."/>
        </authorList>
    </citation>
    <scope>NUCLEOTIDE SEQUENCE [LARGE SCALE GENOMIC DNA]</scope>
    <source>
        <strain evidence="2">cv. RG33-2</strain>
    </source>
</reference>